<evidence type="ECO:0000256" key="2">
    <source>
        <dbReference type="SAM" id="Phobius"/>
    </source>
</evidence>
<evidence type="ECO:0000313" key="4">
    <source>
        <dbReference type="EMBL" id="KEZ40109.1"/>
    </source>
</evidence>
<keyword evidence="5" id="KW-1185">Reference proteome</keyword>
<gene>
    <name evidence="4" type="ORF">SAPIO_CDS9131</name>
</gene>
<feature type="compositionally biased region" description="Gly residues" evidence="1">
    <location>
        <begin position="141"/>
        <end position="153"/>
    </location>
</feature>
<feature type="region of interest" description="Disordered" evidence="1">
    <location>
        <begin position="140"/>
        <end position="160"/>
    </location>
</feature>
<dbReference type="OrthoDB" id="2142503at2759"/>
<keyword evidence="2" id="KW-1133">Transmembrane helix</keyword>
<keyword evidence="2" id="KW-0472">Membrane</keyword>
<keyword evidence="2" id="KW-0812">Transmembrane</keyword>
<sequence length="160" mass="17706">MARIKHHFILLLLGFLTLVAAQSPQIYCKCTCFKNSTIIPLSPQRSTNQLRSLPDTLSSNLHQHPKRNPTACSGCTKVFCREQNLPFCKDAKDEDMQTMCFQRDSIKDRFIVWGFILGTFGLLGWAAFRKVMEMRGARMARGGGAGAGSGSSGGAYRRVG</sequence>
<dbReference type="RefSeq" id="XP_016639908.1">
    <property type="nucleotide sequence ID" value="XM_016790605.1"/>
</dbReference>
<feature type="signal peptide" evidence="3">
    <location>
        <begin position="1"/>
        <end position="21"/>
    </location>
</feature>
<dbReference type="OMA" id="QGIDFCK"/>
<proteinExistence type="predicted"/>
<feature type="chain" id="PRO_5001774987" description="MFS transporter" evidence="3">
    <location>
        <begin position="22"/>
        <end position="160"/>
    </location>
</feature>
<protein>
    <recommendedName>
        <fullName evidence="6">MFS transporter</fullName>
    </recommendedName>
</protein>
<dbReference type="EMBL" id="JOWA01000132">
    <property type="protein sequence ID" value="KEZ40109.1"/>
    <property type="molecule type" value="Genomic_DNA"/>
</dbReference>
<feature type="transmembrane region" description="Helical" evidence="2">
    <location>
        <begin position="110"/>
        <end position="128"/>
    </location>
</feature>
<comment type="caution">
    <text evidence="4">The sequence shown here is derived from an EMBL/GenBank/DDBJ whole genome shotgun (WGS) entry which is preliminary data.</text>
</comment>
<evidence type="ECO:0000256" key="1">
    <source>
        <dbReference type="SAM" id="MobiDB-lite"/>
    </source>
</evidence>
<dbReference type="PANTHER" id="PTHR36854">
    <property type="entry name" value="CHROMOSOME 9, WHOLE GENOME SHOTGUN SEQUENCE"/>
    <property type="match status" value="1"/>
</dbReference>
<dbReference type="GeneID" id="27728203"/>
<name>A0A084FYE7_PSEDA</name>
<dbReference type="HOGENOM" id="CLU_073624_2_1_1"/>
<dbReference type="PANTHER" id="PTHR36854:SF1">
    <property type="entry name" value="TRANSMEMBRANE PROTEIN"/>
    <property type="match status" value="1"/>
</dbReference>
<evidence type="ECO:0000256" key="3">
    <source>
        <dbReference type="SAM" id="SignalP"/>
    </source>
</evidence>
<dbReference type="AlphaFoldDB" id="A0A084FYE7"/>
<reference evidence="4 5" key="1">
    <citation type="journal article" date="2014" name="Genome Announc.">
        <title>Draft genome sequence of the pathogenic fungus Scedosporium apiospermum.</title>
        <authorList>
            <person name="Vandeputte P."/>
            <person name="Ghamrawi S."/>
            <person name="Rechenmann M."/>
            <person name="Iltis A."/>
            <person name="Giraud S."/>
            <person name="Fleury M."/>
            <person name="Thornton C."/>
            <person name="Delhaes L."/>
            <person name="Meyer W."/>
            <person name="Papon N."/>
            <person name="Bouchara J.P."/>
        </authorList>
    </citation>
    <scope>NUCLEOTIDE SEQUENCE [LARGE SCALE GENOMIC DNA]</scope>
    <source>
        <strain evidence="4 5">IHEM 14462</strain>
    </source>
</reference>
<dbReference type="VEuPathDB" id="FungiDB:SAPIO_CDS9131"/>
<keyword evidence="3" id="KW-0732">Signal</keyword>
<dbReference type="KEGG" id="sapo:SAPIO_CDS9131"/>
<evidence type="ECO:0008006" key="6">
    <source>
        <dbReference type="Google" id="ProtNLM"/>
    </source>
</evidence>
<dbReference type="Proteomes" id="UP000028545">
    <property type="component" value="Unassembled WGS sequence"/>
</dbReference>
<organism evidence="4 5">
    <name type="scientific">Pseudallescheria apiosperma</name>
    <name type="common">Scedosporium apiospermum</name>
    <dbReference type="NCBI Taxonomy" id="563466"/>
    <lineage>
        <taxon>Eukaryota</taxon>
        <taxon>Fungi</taxon>
        <taxon>Dikarya</taxon>
        <taxon>Ascomycota</taxon>
        <taxon>Pezizomycotina</taxon>
        <taxon>Sordariomycetes</taxon>
        <taxon>Hypocreomycetidae</taxon>
        <taxon>Microascales</taxon>
        <taxon>Microascaceae</taxon>
        <taxon>Scedosporium</taxon>
    </lineage>
</organism>
<accession>A0A084FYE7</accession>
<evidence type="ECO:0000313" key="5">
    <source>
        <dbReference type="Proteomes" id="UP000028545"/>
    </source>
</evidence>